<gene>
    <name evidence="1" type="ORF">E2C01_031114</name>
</gene>
<evidence type="ECO:0000313" key="2">
    <source>
        <dbReference type="Proteomes" id="UP000324222"/>
    </source>
</evidence>
<keyword evidence="2" id="KW-1185">Reference proteome</keyword>
<name>A0A5B7EWT1_PORTR</name>
<evidence type="ECO:0000313" key="1">
    <source>
        <dbReference type="EMBL" id="MPC37627.1"/>
    </source>
</evidence>
<organism evidence="1 2">
    <name type="scientific">Portunus trituberculatus</name>
    <name type="common">Swimming crab</name>
    <name type="synonym">Neptunus trituberculatus</name>
    <dbReference type="NCBI Taxonomy" id="210409"/>
    <lineage>
        <taxon>Eukaryota</taxon>
        <taxon>Metazoa</taxon>
        <taxon>Ecdysozoa</taxon>
        <taxon>Arthropoda</taxon>
        <taxon>Crustacea</taxon>
        <taxon>Multicrustacea</taxon>
        <taxon>Malacostraca</taxon>
        <taxon>Eumalacostraca</taxon>
        <taxon>Eucarida</taxon>
        <taxon>Decapoda</taxon>
        <taxon>Pleocyemata</taxon>
        <taxon>Brachyura</taxon>
        <taxon>Eubrachyura</taxon>
        <taxon>Portunoidea</taxon>
        <taxon>Portunidae</taxon>
        <taxon>Portuninae</taxon>
        <taxon>Portunus</taxon>
    </lineage>
</organism>
<dbReference type="EMBL" id="VSRR010003835">
    <property type="protein sequence ID" value="MPC37627.1"/>
    <property type="molecule type" value="Genomic_DNA"/>
</dbReference>
<comment type="caution">
    <text evidence="1">The sequence shown here is derived from an EMBL/GenBank/DDBJ whole genome shotgun (WGS) entry which is preliminary data.</text>
</comment>
<proteinExistence type="predicted"/>
<sequence>MVVDVSAGLSVTNSSPRVEVQASPLLLQWISFTVTTENQVLFITGTNTNHNESQSYCRCSGTSTLH</sequence>
<accession>A0A5B7EWT1</accession>
<dbReference type="Proteomes" id="UP000324222">
    <property type="component" value="Unassembled WGS sequence"/>
</dbReference>
<protein>
    <submittedName>
        <fullName evidence="1">Uncharacterized protein</fullName>
    </submittedName>
</protein>
<reference evidence="1 2" key="1">
    <citation type="submission" date="2019-05" db="EMBL/GenBank/DDBJ databases">
        <title>Another draft genome of Portunus trituberculatus and its Hox gene families provides insights of decapod evolution.</title>
        <authorList>
            <person name="Jeong J.-H."/>
            <person name="Song I."/>
            <person name="Kim S."/>
            <person name="Choi T."/>
            <person name="Kim D."/>
            <person name="Ryu S."/>
            <person name="Kim W."/>
        </authorList>
    </citation>
    <scope>NUCLEOTIDE SEQUENCE [LARGE SCALE GENOMIC DNA]</scope>
    <source>
        <tissue evidence="1">Muscle</tissue>
    </source>
</reference>
<dbReference type="AlphaFoldDB" id="A0A5B7EWT1"/>